<accession>A0A9N9HJ92</accession>
<feature type="non-terminal residue" evidence="1">
    <location>
        <position position="113"/>
    </location>
</feature>
<sequence>KQAAGHAANGCATFPISCVELGLVRSIKMVNPESCFIAIIIDEVSDELFTNLNYSLVQTFHLLKKDQNASVQKPKSSPLSQAFQISHNDALAINKCQRDYEESQKSRMFSLLN</sequence>
<dbReference type="AlphaFoldDB" id="A0A9N9HJ92"/>
<name>A0A9N9HJ92_FUNMO</name>
<organism evidence="1 2">
    <name type="scientific">Funneliformis mosseae</name>
    <name type="common">Endomycorrhizal fungus</name>
    <name type="synonym">Glomus mosseae</name>
    <dbReference type="NCBI Taxonomy" id="27381"/>
    <lineage>
        <taxon>Eukaryota</taxon>
        <taxon>Fungi</taxon>
        <taxon>Fungi incertae sedis</taxon>
        <taxon>Mucoromycota</taxon>
        <taxon>Glomeromycotina</taxon>
        <taxon>Glomeromycetes</taxon>
        <taxon>Glomerales</taxon>
        <taxon>Glomeraceae</taxon>
        <taxon>Funneliformis</taxon>
    </lineage>
</organism>
<evidence type="ECO:0000313" key="1">
    <source>
        <dbReference type="EMBL" id="CAG8696597.1"/>
    </source>
</evidence>
<evidence type="ECO:0000313" key="2">
    <source>
        <dbReference type="Proteomes" id="UP000789375"/>
    </source>
</evidence>
<keyword evidence="2" id="KW-1185">Reference proteome</keyword>
<proteinExistence type="predicted"/>
<comment type="caution">
    <text evidence="1">The sequence shown here is derived from an EMBL/GenBank/DDBJ whole genome shotgun (WGS) entry which is preliminary data.</text>
</comment>
<protein>
    <submittedName>
        <fullName evidence="1">31_t:CDS:1</fullName>
    </submittedName>
</protein>
<gene>
    <name evidence="1" type="ORF">FMOSSE_LOCUS13614</name>
</gene>
<dbReference type="EMBL" id="CAJVPP010008391">
    <property type="protein sequence ID" value="CAG8696597.1"/>
    <property type="molecule type" value="Genomic_DNA"/>
</dbReference>
<reference evidence="1" key="1">
    <citation type="submission" date="2021-06" db="EMBL/GenBank/DDBJ databases">
        <authorList>
            <person name="Kallberg Y."/>
            <person name="Tangrot J."/>
            <person name="Rosling A."/>
        </authorList>
    </citation>
    <scope>NUCLEOTIDE SEQUENCE</scope>
    <source>
        <strain evidence="1">87-6 pot B 2015</strain>
    </source>
</reference>
<dbReference type="Proteomes" id="UP000789375">
    <property type="component" value="Unassembled WGS sequence"/>
</dbReference>